<comment type="similarity">
    <text evidence="2">Belongs to the major facilitator superfamily.</text>
</comment>
<dbReference type="InterPro" id="IPR036259">
    <property type="entry name" value="MFS_trans_sf"/>
</dbReference>
<proteinExistence type="inferred from homology"/>
<evidence type="ECO:0000256" key="6">
    <source>
        <dbReference type="ARBA" id="ARBA00022989"/>
    </source>
</evidence>
<feature type="transmembrane region" description="Helical" evidence="8">
    <location>
        <begin position="12"/>
        <end position="35"/>
    </location>
</feature>
<dbReference type="PANTHER" id="PTHR43271">
    <property type="entry name" value="BLL2771 PROTEIN"/>
    <property type="match status" value="1"/>
</dbReference>
<feature type="transmembrane region" description="Helical" evidence="8">
    <location>
        <begin position="288"/>
        <end position="306"/>
    </location>
</feature>
<feature type="transmembrane region" description="Helical" evidence="8">
    <location>
        <begin position="173"/>
        <end position="193"/>
    </location>
</feature>
<evidence type="ECO:0000313" key="10">
    <source>
        <dbReference type="EMBL" id="MQM26569.1"/>
    </source>
</evidence>
<dbReference type="SUPFAM" id="SSF103473">
    <property type="entry name" value="MFS general substrate transporter"/>
    <property type="match status" value="1"/>
</dbReference>
<evidence type="ECO:0000256" key="5">
    <source>
        <dbReference type="ARBA" id="ARBA00022692"/>
    </source>
</evidence>
<sequence length="400" mass="39163">MSAATIAPARAATGNAWSTALTASAATCFAVATVYMTQPVFPEVAADLRVPAPDVRFAFTVASFAYALSFFLFGPLTDRISGRAMASGGAAAVAALAAAAAFAPGFAVLAALLAAAGVAAAAVPAATIALMPKLAPPGLTGTFFGLMIGASVAGIALGRSLTGVIAEAADWRVAFGTLAALNLLSALGLLALLPRTDPGSAGRGPVRDAYAAALSLFRQAAVVRLLAVGTALFFGYLGVATMLTYRLQEAPFHYSAGAIGAVSLLGLVGVLGAPAAGRLTALTAARTVVLIGLALVLAGVALLGLAGGPVALAAGMLLLFLGVFSCQPAVLVMLAAEAGPERRGSASSLYMLVCLLAGSVASAAFGPLWTGGGWAAVAWTGAGAVALAAALAAIGPRNPA</sequence>
<dbReference type="Gene3D" id="1.20.1250.20">
    <property type="entry name" value="MFS general substrate transporter like domains"/>
    <property type="match status" value="1"/>
</dbReference>
<feature type="transmembrane region" description="Helical" evidence="8">
    <location>
        <begin position="251"/>
        <end position="276"/>
    </location>
</feature>
<evidence type="ECO:0000256" key="8">
    <source>
        <dbReference type="SAM" id="Phobius"/>
    </source>
</evidence>
<dbReference type="Pfam" id="PF07690">
    <property type="entry name" value="MFS_1"/>
    <property type="match status" value="1"/>
</dbReference>
<dbReference type="GO" id="GO:0005886">
    <property type="term" value="C:plasma membrane"/>
    <property type="evidence" value="ECO:0007669"/>
    <property type="project" value="UniProtKB-SubCell"/>
</dbReference>
<feature type="transmembrane region" description="Helical" evidence="8">
    <location>
        <begin position="348"/>
        <end position="368"/>
    </location>
</feature>
<comment type="caution">
    <text evidence="10">The sequence shown here is derived from an EMBL/GenBank/DDBJ whole genome shotgun (WGS) entry which is preliminary data.</text>
</comment>
<feature type="transmembrane region" description="Helical" evidence="8">
    <location>
        <begin position="85"/>
        <end position="103"/>
    </location>
</feature>
<evidence type="ECO:0000256" key="3">
    <source>
        <dbReference type="ARBA" id="ARBA00022448"/>
    </source>
</evidence>
<keyword evidence="5 8" id="KW-0812">Transmembrane</keyword>
<dbReference type="AlphaFoldDB" id="A0A6L5GA15"/>
<dbReference type="PROSITE" id="PS50850">
    <property type="entry name" value="MFS"/>
    <property type="match status" value="1"/>
</dbReference>
<feature type="transmembrane region" description="Helical" evidence="8">
    <location>
        <begin position="109"/>
        <end position="131"/>
    </location>
</feature>
<comment type="subcellular location">
    <subcellularLocation>
        <location evidence="1">Cell membrane</location>
        <topology evidence="1">Multi-pass membrane protein</topology>
    </subcellularLocation>
</comment>
<keyword evidence="7 8" id="KW-0472">Membrane</keyword>
<evidence type="ECO:0000256" key="4">
    <source>
        <dbReference type="ARBA" id="ARBA00022475"/>
    </source>
</evidence>
<feature type="transmembrane region" description="Helical" evidence="8">
    <location>
        <begin position="312"/>
        <end position="336"/>
    </location>
</feature>
<feature type="transmembrane region" description="Helical" evidence="8">
    <location>
        <begin position="143"/>
        <end position="161"/>
    </location>
</feature>
<dbReference type="InterPro" id="IPR011701">
    <property type="entry name" value="MFS"/>
</dbReference>
<keyword evidence="6 8" id="KW-1133">Transmembrane helix</keyword>
<evidence type="ECO:0000256" key="1">
    <source>
        <dbReference type="ARBA" id="ARBA00004651"/>
    </source>
</evidence>
<reference evidence="10 11" key="1">
    <citation type="submission" date="2019-10" db="EMBL/GenBank/DDBJ databases">
        <title>Glycomyces albidus sp. nov., a novel actinomycete isolated from rhizosphere soil of wheat (Triticum aestivum L.).</title>
        <authorList>
            <person name="Qian L."/>
        </authorList>
    </citation>
    <scope>NUCLEOTIDE SEQUENCE [LARGE SCALE GENOMIC DNA]</scope>
    <source>
        <strain evidence="10 11">NEAU-7082</strain>
    </source>
</reference>
<gene>
    <name evidence="10" type="ORF">GFD30_13440</name>
</gene>
<evidence type="ECO:0000256" key="7">
    <source>
        <dbReference type="ARBA" id="ARBA00023136"/>
    </source>
</evidence>
<dbReference type="PANTHER" id="PTHR43271:SF2">
    <property type="entry name" value="BLL2771 PROTEIN"/>
    <property type="match status" value="1"/>
</dbReference>
<evidence type="ECO:0000313" key="11">
    <source>
        <dbReference type="Proteomes" id="UP000477750"/>
    </source>
</evidence>
<dbReference type="InterPro" id="IPR020846">
    <property type="entry name" value="MFS_dom"/>
</dbReference>
<feature type="transmembrane region" description="Helical" evidence="8">
    <location>
        <begin position="55"/>
        <end position="73"/>
    </location>
</feature>
<keyword evidence="4" id="KW-1003">Cell membrane</keyword>
<keyword evidence="3" id="KW-0813">Transport</keyword>
<feature type="transmembrane region" description="Helical" evidence="8">
    <location>
        <begin position="374"/>
        <end position="394"/>
    </location>
</feature>
<evidence type="ECO:0000256" key="2">
    <source>
        <dbReference type="ARBA" id="ARBA00008335"/>
    </source>
</evidence>
<protein>
    <submittedName>
        <fullName evidence="10">MFS transporter</fullName>
    </submittedName>
</protein>
<feature type="domain" description="Major facilitator superfamily (MFS) profile" evidence="9">
    <location>
        <begin position="1"/>
        <end position="400"/>
    </location>
</feature>
<dbReference type="Proteomes" id="UP000477750">
    <property type="component" value="Unassembled WGS sequence"/>
</dbReference>
<organism evidence="10 11">
    <name type="scientific">Glycomyces albidus</name>
    <dbReference type="NCBI Taxonomy" id="2656774"/>
    <lineage>
        <taxon>Bacteria</taxon>
        <taxon>Bacillati</taxon>
        <taxon>Actinomycetota</taxon>
        <taxon>Actinomycetes</taxon>
        <taxon>Glycomycetales</taxon>
        <taxon>Glycomycetaceae</taxon>
        <taxon>Glycomyces</taxon>
    </lineage>
</organism>
<name>A0A6L5GA15_9ACTN</name>
<dbReference type="RefSeq" id="WP_153025729.1">
    <property type="nucleotide sequence ID" value="NZ_WIAO01000015.1"/>
</dbReference>
<accession>A0A6L5GA15</accession>
<dbReference type="EMBL" id="WIAO01000015">
    <property type="protein sequence ID" value="MQM26569.1"/>
    <property type="molecule type" value="Genomic_DNA"/>
</dbReference>
<feature type="transmembrane region" description="Helical" evidence="8">
    <location>
        <begin position="225"/>
        <end position="245"/>
    </location>
</feature>
<keyword evidence="11" id="KW-1185">Reference proteome</keyword>
<evidence type="ECO:0000259" key="9">
    <source>
        <dbReference type="PROSITE" id="PS50850"/>
    </source>
</evidence>
<dbReference type="GO" id="GO:0022857">
    <property type="term" value="F:transmembrane transporter activity"/>
    <property type="evidence" value="ECO:0007669"/>
    <property type="project" value="InterPro"/>
</dbReference>